<evidence type="ECO:0000313" key="5">
    <source>
        <dbReference type="Proteomes" id="UP000663877"/>
    </source>
</evidence>
<dbReference type="AlphaFoldDB" id="A0A813TRY2"/>
<reference evidence="1" key="1">
    <citation type="submission" date="2021-02" db="EMBL/GenBank/DDBJ databases">
        <authorList>
            <person name="Nowell W R."/>
        </authorList>
    </citation>
    <scope>NUCLEOTIDE SEQUENCE</scope>
</reference>
<comment type="caution">
    <text evidence="1">The sequence shown here is derived from an EMBL/GenBank/DDBJ whole genome shotgun (WGS) entry which is preliminary data.</text>
</comment>
<dbReference type="OrthoDB" id="428159at2759"/>
<dbReference type="EMBL" id="CAJNOI010000017">
    <property type="protein sequence ID" value="CAF0817644.1"/>
    <property type="molecule type" value="Genomic_DNA"/>
</dbReference>
<evidence type="ECO:0000313" key="1">
    <source>
        <dbReference type="EMBL" id="CAF0817644.1"/>
    </source>
</evidence>
<organism evidence="1 5">
    <name type="scientific">Adineta steineri</name>
    <dbReference type="NCBI Taxonomy" id="433720"/>
    <lineage>
        <taxon>Eukaryota</taxon>
        <taxon>Metazoa</taxon>
        <taxon>Spiralia</taxon>
        <taxon>Gnathifera</taxon>
        <taxon>Rotifera</taxon>
        <taxon>Eurotatoria</taxon>
        <taxon>Bdelloidea</taxon>
        <taxon>Adinetida</taxon>
        <taxon>Adinetidae</taxon>
        <taxon>Adineta</taxon>
    </lineage>
</organism>
<protein>
    <submittedName>
        <fullName evidence="1">Uncharacterized protein</fullName>
    </submittedName>
</protein>
<name>A0A813TRY2_9BILA</name>
<proteinExistence type="predicted"/>
<dbReference type="EMBL" id="CAJNOM010000416">
    <property type="protein sequence ID" value="CAF1425254.1"/>
    <property type="molecule type" value="Genomic_DNA"/>
</dbReference>
<evidence type="ECO:0000313" key="4">
    <source>
        <dbReference type="Proteomes" id="UP000663832"/>
    </source>
</evidence>
<evidence type="ECO:0000313" key="2">
    <source>
        <dbReference type="EMBL" id="CAF1424643.1"/>
    </source>
</evidence>
<dbReference type="EMBL" id="CAJNOM010000415">
    <property type="protein sequence ID" value="CAF1424643.1"/>
    <property type="molecule type" value="Genomic_DNA"/>
</dbReference>
<sequence length="77" mass="9008">MATSKRLLFITDTFFRGLYEIDWQVKYKDLKEGPVLKPNLNQIQILTNEAKATGTFKSICSYDKMVKYRNISEARVK</sequence>
<evidence type="ECO:0000313" key="3">
    <source>
        <dbReference type="EMBL" id="CAF1425254.1"/>
    </source>
</evidence>
<keyword evidence="4" id="KW-1185">Reference proteome</keyword>
<dbReference type="Proteomes" id="UP000663832">
    <property type="component" value="Unassembled WGS sequence"/>
</dbReference>
<dbReference type="Proteomes" id="UP000663877">
    <property type="component" value="Unassembled WGS sequence"/>
</dbReference>
<gene>
    <name evidence="1" type="ORF">BJG266_LOCUS6078</name>
    <name evidence="2" type="ORF">QVE165_LOCUS38529</name>
    <name evidence="3" type="ORF">QVE165_LOCUS38573</name>
</gene>
<accession>A0A813TRY2</accession>